<dbReference type="GO" id="GO:0006826">
    <property type="term" value="P:iron ion transport"/>
    <property type="evidence" value="ECO:0007669"/>
    <property type="project" value="UniProtKB-KW"/>
</dbReference>
<name>A0A813JVE6_POLGL</name>
<dbReference type="InterPro" id="IPR020895">
    <property type="entry name" value="Frataxin_CS"/>
</dbReference>
<dbReference type="GO" id="GO:0008199">
    <property type="term" value="F:ferric iron binding"/>
    <property type="evidence" value="ECO:0007669"/>
    <property type="project" value="InterPro"/>
</dbReference>
<dbReference type="EMBL" id="CAJNNW010026231">
    <property type="protein sequence ID" value="CAE8683833.1"/>
    <property type="molecule type" value="Genomic_DNA"/>
</dbReference>
<keyword evidence="2" id="KW-0410">Iron transport</keyword>
<dbReference type="PROSITE" id="PS50810">
    <property type="entry name" value="FRATAXIN_2"/>
    <property type="match status" value="1"/>
</dbReference>
<dbReference type="PANTHER" id="PTHR16821:SF2">
    <property type="entry name" value="FRATAXIN, MITOCHONDRIAL"/>
    <property type="match status" value="1"/>
</dbReference>
<dbReference type="InterPro" id="IPR002908">
    <property type="entry name" value="Frataxin/CyaY"/>
</dbReference>
<dbReference type="Proteomes" id="UP000626109">
    <property type="component" value="Unassembled WGS sequence"/>
</dbReference>
<evidence type="ECO:0000313" key="4">
    <source>
        <dbReference type="EMBL" id="CAE8683833.1"/>
    </source>
</evidence>
<evidence type="ECO:0000256" key="3">
    <source>
        <dbReference type="ARBA" id="ARBA00023004"/>
    </source>
</evidence>
<reference evidence="4" key="1">
    <citation type="submission" date="2021-02" db="EMBL/GenBank/DDBJ databases">
        <authorList>
            <person name="Dougan E. K."/>
            <person name="Rhodes N."/>
            <person name="Thang M."/>
            <person name="Chan C."/>
        </authorList>
    </citation>
    <scope>NUCLEOTIDE SEQUENCE</scope>
</reference>
<protein>
    <recommendedName>
        <fullName evidence="6">Ferroxidase</fullName>
    </recommendedName>
</protein>
<dbReference type="GO" id="GO:0006879">
    <property type="term" value="P:intracellular iron ion homeostasis"/>
    <property type="evidence" value="ECO:0007669"/>
    <property type="project" value="TreeGrafter"/>
</dbReference>
<dbReference type="GO" id="GO:0004322">
    <property type="term" value="F:ferroxidase activity"/>
    <property type="evidence" value="ECO:0007669"/>
    <property type="project" value="TreeGrafter"/>
</dbReference>
<dbReference type="Gene3D" id="3.30.920.10">
    <property type="entry name" value="Frataxin/CyaY"/>
    <property type="match status" value="1"/>
</dbReference>
<gene>
    <name evidence="4" type="ORF">PGLA2088_LOCUS23649</name>
</gene>
<evidence type="ECO:0008006" key="6">
    <source>
        <dbReference type="Google" id="ProtNLM"/>
    </source>
</evidence>
<dbReference type="GO" id="GO:0008198">
    <property type="term" value="F:ferrous iron binding"/>
    <property type="evidence" value="ECO:0007669"/>
    <property type="project" value="TreeGrafter"/>
</dbReference>
<dbReference type="AlphaFoldDB" id="A0A813JVE6"/>
<dbReference type="GO" id="GO:0005739">
    <property type="term" value="C:mitochondrion"/>
    <property type="evidence" value="ECO:0007669"/>
    <property type="project" value="TreeGrafter"/>
</dbReference>
<comment type="similarity">
    <text evidence="1">Belongs to the frataxin family.</text>
</comment>
<keyword evidence="2" id="KW-0406">Ion transport</keyword>
<dbReference type="PANTHER" id="PTHR16821">
    <property type="entry name" value="FRATAXIN"/>
    <property type="match status" value="1"/>
</dbReference>
<evidence type="ECO:0000256" key="2">
    <source>
        <dbReference type="ARBA" id="ARBA00022496"/>
    </source>
</evidence>
<sequence>MAALALRASAWRHAAIRSANAVPEARLFHSLRSAAPVSAQRCGAVSSQVQGSHFSQPQVLRREMATGRADVDGGGDQISETAFHALGDTTLQRIYDALDAADLSSMDDIALDDGVLKIDLESGAAFVINKHYVTKQIWYASPVTGALYFSPQEDGSWKSVAKSGDLISVFLEDLAEVCPEAKGLDSASFRSK</sequence>
<dbReference type="GO" id="GO:0016226">
    <property type="term" value="P:iron-sulfur cluster assembly"/>
    <property type="evidence" value="ECO:0007669"/>
    <property type="project" value="InterPro"/>
</dbReference>
<dbReference type="InterPro" id="IPR036524">
    <property type="entry name" value="Frataxin/CyaY_sf"/>
</dbReference>
<dbReference type="PROSITE" id="PS01344">
    <property type="entry name" value="FRATAXIN_1"/>
    <property type="match status" value="1"/>
</dbReference>
<evidence type="ECO:0000313" key="5">
    <source>
        <dbReference type="Proteomes" id="UP000626109"/>
    </source>
</evidence>
<dbReference type="GO" id="GO:0034986">
    <property type="term" value="F:iron chaperone activity"/>
    <property type="evidence" value="ECO:0007669"/>
    <property type="project" value="TreeGrafter"/>
</dbReference>
<dbReference type="SMART" id="SM01219">
    <property type="entry name" value="Frataxin_Cyay"/>
    <property type="match status" value="1"/>
</dbReference>
<keyword evidence="3" id="KW-0408">Iron</keyword>
<keyword evidence="2" id="KW-0813">Transport</keyword>
<comment type="caution">
    <text evidence="4">The sequence shown here is derived from an EMBL/GenBank/DDBJ whole genome shotgun (WGS) entry which is preliminary data.</text>
</comment>
<evidence type="ECO:0000256" key="1">
    <source>
        <dbReference type="ARBA" id="ARBA00008183"/>
    </source>
</evidence>
<dbReference type="SUPFAM" id="SSF55387">
    <property type="entry name" value="Frataxin/Nqo15-like"/>
    <property type="match status" value="1"/>
</dbReference>
<dbReference type="GO" id="GO:0051537">
    <property type="term" value="F:2 iron, 2 sulfur cluster binding"/>
    <property type="evidence" value="ECO:0007669"/>
    <property type="project" value="TreeGrafter"/>
</dbReference>
<accession>A0A813JVE6</accession>
<proteinExistence type="inferred from homology"/>
<organism evidence="4 5">
    <name type="scientific">Polarella glacialis</name>
    <name type="common">Dinoflagellate</name>
    <dbReference type="NCBI Taxonomy" id="89957"/>
    <lineage>
        <taxon>Eukaryota</taxon>
        <taxon>Sar</taxon>
        <taxon>Alveolata</taxon>
        <taxon>Dinophyceae</taxon>
        <taxon>Suessiales</taxon>
        <taxon>Suessiaceae</taxon>
        <taxon>Polarella</taxon>
    </lineage>
</organism>
<dbReference type="Pfam" id="PF01491">
    <property type="entry name" value="Frataxin_Cyay"/>
    <property type="match status" value="1"/>
</dbReference>